<keyword evidence="6" id="KW-1185">Reference proteome</keyword>
<dbReference type="NCBIfam" id="TIGR00756">
    <property type="entry name" value="PPR"/>
    <property type="match status" value="2"/>
</dbReference>
<dbReference type="Pfam" id="PF01535">
    <property type="entry name" value="PPR"/>
    <property type="match status" value="2"/>
</dbReference>
<dbReference type="InterPro" id="IPR033490">
    <property type="entry name" value="LRP130"/>
</dbReference>
<dbReference type="PANTHER" id="PTHR46669:SF1">
    <property type="entry name" value="LEUCINE-RICH PPR MOTIF-CONTAINING PROTEIN, MITOCHONDRIAL"/>
    <property type="match status" value="1"/>
</dbReference>
<protein>
    <recommendedName>
        <fullName evidence="4">PROP1-like PPR domain-containing protein</fullName>
    </recommendedName>
</protein>
<evidence type="ECO:0000256" key="3">
    <source>
        <dbReference type="SAM" id="MobiDB-lite"/>
    </source>
</evidence>
<keyword evidence="1" id="KW-0677">Repeat</keyword>
<gene>
    <name evidence="5" type="primary">LRPPRC</name>
</gene>
<evidence type="ECO:0000259" key="4">
    <source>
        <dbReference type="Pfam" id="PF17177"/>
    </source>
</evidence>
<proteinExistence type="predicted"/>
<dbReference type="GO" id="GO:0070129">
    <property type="term" value="P:regulation of mitochondrial translation"/>
    <property type="evidence" value="ECO:0007669"/>
    <property type="project" value="TreeGrafter"/>
</dbReference>
<reference evidence="6" key="1">
    <citation type="journal article" date="2014" name="PLoS ONE">
        <title>The genome and linkage map of the northern pike (Esox lucius): conserved synteny revealed between the salmonid sister group and the Neoteleostei.</title>
        <authorList>
            <person name="Rondeau E.B."/>
            <person name="Minkley D.R."/>
            <person name="Leong J.S."/>
            <person name="Messmer A.M."/>
            <person name="Jantzen J.R."/>
            <person name="von Schalburg K.R."/>
            <person name="Lemon C."/>
            <person name="Bird N.H."/>
            <person name="Koop B.F."/>
        </authorList>
    </citation>
    <scope>NUCLEOTIDE SEQUENCE</scope>
</reference>
<evidence type="ECO:0000256" key="1">
    <source>
        <dbReference type="ARBA" id="ARBA00022737"/>
    </source>
</evidence>
<reference evidence="5" key="2">
    <citation type="submission" date="2020-02" db="EMBL/GenBank/DDBJ databases">
        <title>Esox lucius (northern pike) genome, fEsoLuc1, primary haplotype.</title>
        <authorList>
            <person name="Myers G."/>
            <person name="Karagic N."/>
            <person name="Meyer A."/>
            <person name="Pippel M."/>
            <person name="Reichard M."/>
            <person name="Winkler S."/>
            <person name="Tracey A."/>
            <person name="Sims Y."/>
            <person name="Howe K."/>
            <person name="Rhie A."/>
            <person name="Formenti G."/>
            <person name="Durbin R."/>
            <person name="Fedrigo O."/>
            <person name="Jarvis E.D."/>
        </authorList>
    </citation>
    <scope>NUCLEOTIDE SEQUENCE [LARGE SCALE GENOMIC DNA]</scope>
</reference>
<dbReference type="GO" id="GO:0005739">
    <property type="term" value="C:mitochondrion"/>
    <property type="evidence" value="ECO:0007669"/>
    <property type="project" value="TreeGrafter"/>
</dbReference>
<evidence type="ECO:0000256" key="2">
    <source>
        <dbReference type="PROSITE-ProRule" id="PRU00708"/>
    </source>
</evidence>
<dbReference type="Pfam" id="PF17177">
    <property type="entry name" value="PPR_long"/>
    <property type="match status" value="1"/>
</dbReference>
<dbReference type="Proteomes" id="UP000265140">
    <property type="component" value="Chromosome 5"/>
</dbReference>
<evidence type="ECO:0000313" key="6">
    <source>
        <dbReference type="Proteomes" id="UP000265140"/>
    </source>
</evidence>
<reference evidence="5" key="4">
    <citation type="submission" date="2025-09" db="UniProtKB">
        <authorList>
            <consortium name="Ensembl"/>
        </authorList>
    </citation>
    <scope>IDENTIFICATION</scope>
</reference>
<evidence type="ECO:0000313" key="5">
    <source>
        <dbReference type="Ensembl" id="ENSELUP00000053620.2"/>
    </source>
</evidence>
<dbReference type="GO" id="GO:0005634">
    <property type="term" value="C:nucleus"/>
    <property type="evidence" value="ECO:0007669"/>
    <property type="project" value="TreeGrafter"/>
</dbReference>
<feature type="region of interest" description="Disordered" evidence="3">
    <location>
        <begin position="987"/>
        <end position="1014"/>
    </location>
</feature>
<feature type="domain" description="PROP1-like PPR" evidence="4">
    <location>
        <begin position="204"/>
        <end position="316"/>
    </location>
</feature>
<name>A0A6Q2XKG9_ESOLU</name>
<dbReference type="Gene3D" id="1.25.40.10">
    <property type="entry name" value="Tetratricopeptide repeat domain"/>
    <property type="match status" value="2"/>
</dbReference>
<dbReference type="Ensembl" id="ENSELUT00000085511.2">
    <property type="protein sequence ID" value="ENSELUP00000053620.2"/>
    <property type="gene ID" value="ENSELUG00000012803.3"/>
</dbReference>
<dbReference type="InterPro" id="IPR033443">
    <property type="entry name" value="PROP1-like_PPR_dom"/>
</dbReference>
<dbReference type="InterPro" id="IPR011990">
    <property type="entry name" value="TPR-like_helical_dom_sf"/>
</dbReference>
<dbReference type="PROSITE" id="PS51375">
    <property type="entry name" value="PPR"/>
    <property type="match status" value="2"/>
</dbReference>
<dbReference type="Bgee" id="ENSELUG00000012803">
    <property type="expression patterns" value="Expressed in muscle tissue and 15 other cell types or tissues"/>
</dbReference>
<feature type="repeat" description="PPR" evidence="2">
    <location>
        <begin position="216"/>
        <end position="250"/>
    </location>
</feature>
<dbReference type="InParanoid" id="A0A6Q2XKG9"/>
<reference evidence="5" key="3">
    <citation type="submission" date="2025-08" db="UniProtKB">
        <authorList>
            <consortium name="Ensembl"/>
        </authorList>
    </citation>
    <scope>IDENTIFICATION</scope>
</reference>
<feature type="compositionally biased region" description="Low complexity" evidence="3">
    <location>
        <begin position="998"/>
        <end position="1013"/>
    </location>
</feature>
<feature type="repeat" description="PPR" evidence="2">
    <location>
        <begin position="714"/>
        <end position="748"/>
    </location>
</feature>
<organism evidence="5 6">
    <name type="scientific">Esox lucius</name>
    <name type="common">Northern pike</name>
    <dbReference type="NCBI Taxonomy" id="8010"/>
    <lineage>
        <taxon>Eukaryota</taxon>
        <taxon>Metazoa</taxon>
        <taxon>Chordata</taxon>
        <taxon>Craniata</taxon>
        <taxon>Vertebrata</taxon>
        <taxon>Euteleostomi</taxon>
        <taxon>Actinopterygii</taxon>
        <taxon>Neopterygii</taxon>
        <taxon>Teleostei</taxon>
        <taxon>Protacanthopterygii</taxon>
        <taxon>Esociformes</taxon>
        <taxon>Esocidae</taxon>
        <taxon>Esox</taxon>
    </lineage>
</organism>
<dbReference type="InterPro" id="IPR002885">
    <property type="entry name" value="PPR_rpt"/>
</dbReference>
<dbReference type="GO" id="GO:0003730">
    <property type="term" value="F:mRNA 3'-UTR binding"/>
    <property type="evidence" value="ECO:0007669"/>
    <property type="project" value="TreeGrafter"/>
</dbReference>
<accession>A0A6Q2XKG9</accession>
<dbReference type="GeneTree" id="ENSGT00960000186682"/>
<dbReference type="PANTHER" id="PTHR46669">
    <property type="entry name" value="LEUCINE-RICH PPR MOTIF-CONTAINING PROTEIN, MITOCHONDRIAL"/>
    <property type="match status" value="1"/>
</dbReference>
<sequence length="1383" mass="152960">MAALLRSARLLKCLPSGLLQTKGTIRNGPPLSRLYSGAIGGKGTGVCLRHYAVIPEQKGPAKDESSLGVRSKQAQQFDWALAKLDSSVRRTGRVTKTLLMRIFHDICRTGYPSGNQALLLLRSCGSLLPEVPMAERSELARHIWDKLKELGASYDASHYNALVKVFLQNEFKFSPNEFLAKMEAAGVPFTKNYQLPLITFSITILGFMKSKDLPITEAVFNSLVTGHARADDMESAVSILSVMKGAGIEPGPDTYVALLNAYAERGDMEKIRQTLETAGSTDISLMDRDLMQVVFSLAKAGYHQHVPSIVDLMRHERGYVPDAMNLCLSLITQGHEDTAFSVLKTFPTLQQENESGDSNNLGNFFLRHCVNMNKPVEKLARYCQELQDSNCHAAPLQFTLYCCLEAKNTGTLMKIMKEQGQPIRPHFFWPLLMQHVKDRNTVMKGMQELGVPADVETLSNYILPAFPNVAVARDTFKVVCFCVHVTFLADKENVTFWEHLAVSDPSFSALDLSNFRSSLISGFRIHGPGVTFYVLVSISVSLLSTEGVSYFLYNLIDSMSEAEVQAQEEKLRQYFNQLKSMNIVIPVNIYRGIRNLLDSYHVPELIKDVLALLDGKDALNLSDRASRGLGLERKLAELKAEGKPVGPTLKQLILSLCSEEKLDAALELKSQHAADMATGGYAALIHLCCRHNNVDEALKLKGELSHKDPSVSLDSTKSIALVKALVKHDRMEEAVDLLKEMKEKDVSVVDTAVTLLFHTLNAAALKGDVAAVRQLQATVFTLGLTKPTANLCSPLITAHLQTKDLSGALDAAMECQKQYGHLPRIHDVICGLVENGDTELLQKAMDFVSQERGEMTMLYNLFFAFMQTGRHREARKIIETPGLRARAGRLQWYAEKCVAANQMESLESLVEMTAKLFECDRDEMYHYLLRLCKNTNDWRKAEATWTKMQEENVIPRERTLRLLADILRSNGQEVPFEVPEVWYEQAAATETQPDTKTAESSSFKSASSHSATEGNTSTDLQLKLLILCKRGKAKDLHLPAPLSQSDVDFSSRTGRLFISAVNVVDLMSLFVSSFLSVVFSATTHIPHFKLNDIANSLLIITQAKKNLTKDALATLKSMLQADQVPSKLSITRLVQSLGSHGDIAGIQDVEALMKGLGNPLNLSPMMFVNNTAIARIKNGDLDSAVEGLEAIYTSAGEGSQPASMAFVFRKVLEEKNITALDKLSAMAERLANHFASYGPASDLFIQLMDAGMKEEAKFMLARCSAVAEQREALVSYMSRLSRTPGQVKAFPGKEEICSPNWSGAQTLDNDLASAKALYQQMQSEGVEADELCLKRLAKLYKSAGESVPFTEPPVSVCGRLGLIKKNKTAYSERLNSKCLYMDF</sequence>